<sequence length="116" mass="13383">MTFEFIKSLENVKHGATYYQDNTGKIEIGCYELGLKITDYENLVYYYKKANNETSLTLFKNILEENPIKSISELMKFLSTNEEYTKYTFEKNKVFNLTGKKSPTSIGGAMNCPIVF</sequence>
<dbReference type="EMBL" id="JACJLT010000142">
    <property type="protein sequence ID" value="MBM6875980.1"/>
    <property type="molecule type" value="Genomic_DNA"/>
</dbReference>
<protein>
    <submittedName>
        <fullName evidence="1">Uncharacterized protein</fullName>
    </submittedName>
</protein>
<keyword evidence="2" id="KW-1185">Reference proteome</keyword>
<proteinExistence type="predicted"/>
<name>A0ABS2G5G3_FUSMR</name>
<organism evidence="1 2">
    <name type="scientific">Fusobacterium mortiferum</name>
    <dbReference type="NCBI Taxonomy" id="850"/>
    <lineage>
        <taxon>Bacteria</taxon>
        <taxon>Fusobacteriati</taxon>
        <taxon>Fusobacteriota</taxon>
        <taxon>Fusobacteriia</taxon>
        <taxon>Fusobacteriales</taxon>
        <taxon>Fusobacteriaceae</taxon>
        <taxon>Fusobacterium</taxon>
    </lineage>
</organism>
<dbReference type="Proteomes" id="UP000728968">
    <property type="component" value="Unassembled WGS sequence"/>
</dbReference>
<accession>A0ABS2G5G3</accession>
<gene>
    <name evidence="1" type="ORF">H6A04_10040</name>
</gene>
<reference evidence="1 2" key="1">
    <citation type="journal article" date="2021" name="Sci. Rep.">
        <title>The distribution of antibiotic resistance genes in chicken gut microbiota commensals.</title>
        <authorList>
            <person name="Juricova H."/>
            <person name="Matiasovicova J."/>
            <person name="Kubasova T."/>
            <person name="Cejkova D."/>
            <person name="Rychlik I."/>
        </authorList>
    </citation>
    <scope>NUCLEOTIDE SEQUENCE [LARGE SCALE GENOMIC DNA]</scope>
    <source>
        <strain evidence="1 2">An425</strain>
    </source>
</reference>
<comment type="caution">
    <text evidence="1">The sequence shown here is derived from an EMBL/GenBank/DDBJ whole genome shotgun (WGS) entry which is preliminary data.</text>
</comment>
<evidence type="ECO:0000313" key="2">
    <source>
        <dbReference type="Proteomes" id="UP000728968"/>
    </source>
</evidence>
<evidence type="ECO:0000313" key="1">
    <source>
        <dbReference type="EMBL" id="MBM6875980.1"/>
    </source>
</evidence>
<dbReference type="RefSeq" id="WP_204716633.1">
    <property type="nucleotide sequence ID" value="NZ_JACJLT010000142.1"/>
</dbReference>